<protein>
    <submittedName>
        <fullName evidence="1">Uncharacterized protein</fullName>
    </submittedName>
</protein>
<sequence>MAGYRYHCGECDHRTAWLTESQGEEQHLQHYLSRHAGILPGGWKESAPPSASKGGGGGCVGVLVGLFLIMMLASTCEAGAATSPVGDSTGTVIVEEYQRDLRR</sequence>
<dbReference type="Proteomes" id="UP000185511">
    <property type="component" value="Chromosome"/>
</dbReference>
<name>A0AAC9PTC4_9PSEU</name>
<gene>
    <name evidence="1" type="ORF">UA74_19335</name>
</gene>
<dbReference type="KEGG" id="acad:UA74_19335"/>
<dbReference type="RefSeq" id="WP_075741541.1">
    <property type="nucleotide sequence ID" value="NZ_CP016076.1"/>
</dbReference>
<organism evidence="1 2">
    <name type="scientific">Actinoalloteichus fjordicus</name>
    <dbReference type="NCBI Taxonomy" id="1612552"/>
    <lineage>
        <taxon>Bacteria</taxon>
        <taxon>Bacillati</taxon>
        <taxon>Actinomycetota</taxon>
        <taxon>Actinomycetes</taxon>
        <taxon>Pseudonocardiales</taxon>
        <taxon>Pseudonocardiaceae</taxon>
        <taxon>Actinoalloteichus</taxon>
    </lineage>
</organism>
<keyword evidence="2" id="KW-1185">Reference proteome</keyword>
<reference evidence="2" key="1">
    <citation type="submission" date="2016-06" db="EMBL/GenBank/DDBJ databases">
        <title>Complete genome sequence of Actinoalloteichus fjordicus DSM 46855 (=ADI127-17), type strain of the new species Actinoalloteichus fjordicus.</title>
        <authorList>
            <person name="Ruckert C."/>
            <person name="Nouioui I."/>
            <person name="Willmese J."/>
            <person name="van Wezel G."/>
            <person name="Klenk H.-P."/>
            <person name="Kalinowski J."/>
            <person name="Zotchev S.B."/>
        </authorList>
    </citation>
    <scope>NUCLEOTIDE SEQUENCE [LARGE SCALE GENOMIC DNA]</scope>
    <source>
        <strain evidence="2">ADI127-7</strain>
    </source>
</reference>
<evidence type="ECO:0000313" key="2">
    <source>
        <dbReference type="Proteomes" id="UP000185511"/>
    </source>
</evidence>
<evidence type="ECO:0000313" key="1">
    <source>
        <dbReference type="EMBL" id="APU15892.1"/>
    </source>
</evidence>
<proteinExistence type="predicted"/>
<accession>A0AAC9PTC4</accession>
<dbReference type="EMBL" id="CP016076">
    <property type="protein sequence ID" value="APU15892.1"/>
    <property type="molecule type" value="Genomic_DNA"/>
</dbReference>
<dbReference type="AlphaFoldDB" id="A0AAC9PTC4"/>